<keyword evidence="13" id="KW-1185">Reference proteome</keyword>
<dbReference type="SUPFAM" id="SSF55785">
    <property type="entry name" value="PYP-like sensor domain (PAS domain)"/>
    <property type="match status" value="3"/>
</dbReference>
<dbReference type="PANTHER" id="PTHR43065:SF10">
    <property type="entry name" value="PEROXIDE STRESS-ACTIVATED HISTIDINE KINASE MAK3"/>
    <property type="match status" value="1"/>
</dbReference>
<dbReference type="InterPro" id="IPR036890">
    <property type="entry name" value="HATPase_C_sf"/>
</dbReference>
<dbReference type="InterPro" id="IPR004358">
    <property type="entry name" value="Sig_transdc_His_kin-like_C"/>
</dbReference>
<dbReference type="InterPro" id="IPR003594">
    <property type="entry name" value="HATPase_dom"/>
</dbReference>
<keyword evidence="5" id="KW-0547">Nucleotide-binding</keyword>
<evidence type="ECO:0000259" key="11">
    <source>
        <dbReference type="PROSITE" id="PS50112"/>
    </source>
</evidence>
<feature type="domain" description="Histidine kinase" evidence="10">
    <location>
        <begin position="439"/>
        <end position="677"/>
    </location>
</feature>
<evidence type="ECO:0000256" key="4">
    <source>
        <dbReference type="ARBA" id="ARBA00022679"/>
    </source>
</evidence>
<dbReference type="GO" id="GO:0000155">
    <property type="term" value="F:phosphorelay sensor kinase activity"/>
    <property type="evidence" value="ECO:0007669"/>
    <property type="project" value="InterPro"/>
</dbReference>
<evidence type="ECO:0000256" key="6">
    <source>
        <dbReference type="ARBA" id="ARBA00022777"/>
    </source>
</evidence>
<evidence type="ECO:0000256" key="9">
    <source>
        <dbReference type="SAM" id="Coils"/>
    </source>
</evidence>
<dbReference type="SMART" id="SM00086">
    <property type="entry name" value="PAC"/>
    <property type="match status" value="3"/>
</dbReference>
<feature type="domain" description="PAS" evidence="11">
    <location>
        <begin position="282"/>
        <end position="352"/>
    </location>
</feature>
<dbReference type="PRINTS" id="PR00344">
    <property type="entry name" value="BCTRLSENSOR"/>
</dbReference>
<dbReference type="Proteomes" id="UP000287502">
    <property type="component" value="Chromosome"/>
</dbReference>
<dbReference type="Pfam" id="PF08448">
    <property type="entry name" value="PAS_4"/>
    <property type="match status" value="1"/>
</dbReference>
<dbReference type="SUPFAM" id="SSF47384">
    <property type="entry name" value="Homodimeric domain of signal transducing histidine kinase"/>
    <property type="match status" value="1"/>
</dbReference>
<evidence type="ECO:0000256" key="2">
    <source>
        <dbReference type="ARBA" id="ARBA00012438"/>
    </source>
</evidence>
<comment type="catalytic activity">
    <reaction evidence="1">
        <text>ATP + protein L-histidine = ADP + protein N-phospho-L-histidine.</text>
        <dbReference type="EC" id="2.7.13.3"/>
    </reaction>
</comment>
<dbReference type="InterPro" id="IPR013656">
    <property type="entry name" value="PAS_4"/>
</dbReference>
<dbReference type="SMART" id="SM00091">
    <property type="entry name" value="PAS"/>
    <property type="match status" value="3"/>
</dbReference>
<evidence type="ECO:0000256" key="5">
    <source>
        <dbReference type="ARBA" id="ARBA00022741"/>
    </source>
</evidence>
<keyword evidence="4" id="KW-0808">Transferase</keyword>
<keyword evidence="6" id="KW-0418">Kinase</keyword>
<proteinExistence type="predicted"/>
<evidence type="ECO:0000256" key="3">
    <source>
        <dbReference type="ARBA" id="ARBA00022553"/>
    </source>
</evidence>
<dbReference type="InterPro" id="IPR003661">
    <property type="entry name" value="HisK_dim/P_dom"/>
</dbReference>
<evidence type="ECO:0000256" key="7">
    <source>
        <dbReference type="ARBA" id="ARBA00022840"/>
    </source>
</evidence>
<name>A0A410JVX4_9BACT</name>
<reference evidence="12 13" key="1">
    <citation type="submission" date="2019-01" db="EMBL/GenBank/DDBJ databases">
        <title>Geovibrio thiophilus DSM 11263, complete genome.</title>
        <authorList>
            <person name="Spring S."/>
            <person name="Bunk B."/>
            <person name="Sproer C."/>
        </authorList>
    </citation>
    <scope>NUCLEOTIDE SEQUENCE [LARGE SCALE GENOMIC DNA]</scope>
    <source>
        <strain evidence="12 13">DSM 11263</strain>
    </source>
</reference>
<dbReference type="PANTHER" id="PTHR43065">
    <property type="entry name" value="SENSOR HISTIDINE KINASE"/>
    <property type="match status" value="1"/>
</dbReference>
<evidence type="ECO:0000313" key="12">
    <source>
        <dbReference type="EMBL" id="QAR32324.1"/>
    </source>
</evidence>
<dbReference type="SMART" id="SM00387">
    <property type="entry name" value="HATPase_c"/>
    <property type="match status" value="1"/>
</dbReference>
<keyword evidence="8" id="KW-0902">Two-component regulatory system</keyword>
<dbReference type="CDD" id="cd00130">
    <property type="entry name" value="PAS"/>
    <property type="match status" value="3"/>
</dbReference>
<dbReference type="InterPro" id="IPR005467">
    <property type="entry name" value="His_kinase_dom"/>
</dbReference>
<dbReference type="InterPro" id="IPR001610">
    <property type="entry name" value="PAC"/>
</dbReference>
<keyword evidence="3" id="KW-0597">Phosphoprotein</keyword>
<keyword evidence="9" id="KW-0175">Coiled coil</keyword>
<feature type="coiled-coil region" evidence="9">
    <location>
        <begin position="392"/>
        <end position="419"/>
    </location>
</feature>
<dbReference type="Gene3D" id="3.30.450.20">
    <property type="entry name" value="PAS domain"/>
    <property type="match status" value="3"/>
</dbReference>
<dbReference type="Pfam" id="PF02518">
    <property type="entry name" value="HATPase_c"/>
    <property type="match status" value="1"/>
</dbReference>
<keyword evidence="7" id="KW-0067">ATP-binding</keyword>
<feature type="domain" description="PAS" evidence="11">
    <location>
        <begin position="132"/>
        <end position="177"/>
    </location>
</feature>
<dbReference type="NCBIfam" id="TIGR00229">
    <property type="entry name" value="sensory_box"/>
    <property type="match status" value="3"/>
</dbReference>
<gene>
    <name evidence="12" type="ORF">EP073_02595</name>
</gene>
<dbReference type="Pfam" id="PF13426">
    <property type="entry name" value="PAS_9"/>
    <property type="match status" value="2"/>
</dbReference>
<protein>
    <recommendedName>
        <fullName evidence="2">histidine kinase</fullName>
        <ecNumber evidence="2">2.7.13.3</ecNumber>
    </recommendedName>
</protein>
<dbReference type="KEGG" id="gtl:EP073_02595"/>
<dbReference type="AlphaFoldDB" id="A0A410JVX4"/>
<dbReference type="PROSITE" id="PS50109">
    <property type="entry name" value="HIS_KIN"/>
    <property type="match status" value="1"/>
</dbReference>
<dbReference type="PROSITE" id="PS50112">
    <property type="entry name" value="PAS"/>
    <property type="match status" value="3"/>
</dbReference>
<feature type="domain" description="PAS" evidence="11">
    <location>
        <begin position="9"/>
        <end position="83"/>
    </location>
</feature>
<dbReference type="SUPFAM" id="SSF55874">
    <property type="entry name" value="ATPase domain of HSP90 chaperone/DNA topoisomerase II/histidine kinase"/>
    <property type="match status" value="1"/>
</dbReference>
<dbReference type="EC" id="2.7.13.3" evidence="2"/>
<dbReference type="InterPro" id="IPR000014">
    <property type="entry name" value="PAS"/>
</dbReference>
<dbReference type="GO" id="GO:0005524">
    <property type="term" value="F:ATP binding"/>
    <property type="evidence" value="ECO:0007669"/>
    <property type="project" value="UniProtKB-KW"/>
</dbReference>
<dbReference type="Gene3D" id="1.10.287.130">
    <property type="match status" value="1"/>
</dbReference>
<dbReference type="RefSeq" id="WP_128465611.1">
    <property type="nucleotide sequence ID" value="NZ_CP035108.1"/>
</dbReference>
<accession>A0A410JVX4</accession>
<evidence type="ECO:0000256" key="8">
    <source>
        <dbReference type="ARBA" id="ARBA00023012"/>
    </source>
</evidence>
<dbReference type="InterPro" id="IPR035965">
    <property type="entry name" value="PAS-like_dom_sf"/>
</dbReference>
<dbReference type="CDD" id="cd00082">
    <property type="entry name" value="HisKA"/>
    <property type="match status" value="1"/>
</dbReference>
<dbReference type="InterPro" id="IPR036097">
    <property type="entry name" value="HisK_dim/P_sf"/>
</dbReference>
<dbReference type="OrthoDB" id="9793144at2"/>
<organism evidence="12 13">
    <name type="scientific">Geovibrio thiophilus</name>
    <dbReference type="NCBI Taxonomy" id="139438"/>
    <lineage>
        <taxon>Bacteria</taxon>
        <taxon>Pseudomonadati</taxon>
        <taxon>Deferribacterota</taxon>
        <taxon>Deferribacteres</taxon>
        <taxon>Deferribacterales</taxon>
        <taxon>Geovibrionaceae</taxon>
        <taxon>Geovibrio</taxon>
    </lineage>
</organism>
<evidence type="ECO:0000256" key="1">
    <source>
        <dbReference type="ARBA" id="ARBA00000085"/>
    </source>
</evidence>
<dbReference type="EMBL" id="CP035108">
    <property type="protein sequence ID" value="QAR32324.1"/>
    <property type="molecule type" value="Genomic_DNA"/>
</dbReference>
<dbReference type="Gene3D" id="3.30.565.10">
    <property type="entry name" value="Histidine kinase-like ATPase, C-terminal domain"/>
    <property type="match status" value="1"/>
</dbReference>
<sequence length="678" mass="76555">MESDNVFLSENVLFELLDHSFEKASAPLIWQSEDGGILRVNDAAAAYFGYTREEMVGMNAAGLSPDLDADALRTEWSEILRSGSISLCARHICAGGEIKHAEIVKTLVTAGNSEISLVTVENVSPLKQKTDEIQFLYEIMDMSNDAIFVIRPSDGRVMYANEKACVSLGYSPEELKGIPLDYFRMSSKDWGEFAPYLSRLSEANGNMLYCAHKRKDGSVFPVETSLKSFIRDNEKYNIAVVRDISERLRFFKEMEEKNTTLEKLNDRLTAEVVERTMELHFTEEKYETYVKNAPDPIFFTDEKGRHKDVNEALCLITGYTREELLSTGIFGLVAEDSLRDAESAFKEMRKTGKASVSLKLAKKNGEKFYIYLNIAEVEGGVYMGICKDVTRSVLLEEALKKLNEELSERVREEVALRQKQEGFLFEQKKLEDMGLLINAIAHQWRQPINALILYIQDIMDTYESGELSGEYIHTFETVCKDLVIHMSKTIDDFRTFFAPDKTRTCFDVAAEMVRLMKLLRVQLHDRKISYRIYCICADKTHDCTEDAVMDDCPGGRALVCGYLDEFKQALMNIVYNAVDAIEENFAKGIVQKGFIRIEIENTPGHVVLRIKDNGTGISPEKLSKVFDPYYTTKEEGKGTGIGLYMAKMVIEKHNGGRISAGNADGGAFFEILIPKSSG</sequence>
<evidence type="ECO:0000259" key="10">
    <source>
        <dbReference type="PROSITE" id="PS50109"/>
    </source>
</evidence>
<evidence type="ECO:0000313" key="13">
    <source>
        <dbReference type="Proteomes" id="UP000287502"/>
    </source>
</evidence>